<accession>A0A3N5DR17</accession>
<reference evidence="2 3" key="1">
    <citation type="submission" date="2018-11" db="EMBL/GenBank/DDBJ databases">
        <title>Erythrobacter spongiae sp. nov., isolated from a marine sponge.</title>
        <authorList>
            <person name="Zhuang L."/>
            <person name="Luo L."/>
        </authorList>
    </citation>
    <scope>NUCLEOTIDE SEQUENCE [LARGE SCALE GENOMIC DNA]</scope>
    <source>
        <strain evidence="2 3">HN-E23</strain>
    </source>
</reference>
<evidence type="ECO:0000313" key="2">
    <source>
        <dbReference type="EMBL" id="RPF71571.1"/>
    </source>
</evidence>
<feature type="transmembrane region" description="Helical" evidence="1">
    <location>
        <begin position="61"/>
        <end position="85"/>
    </location>
</feature>
<keyword evidence="1" id="KW-1133">Transmembrane helix</keyword>
<evidence type="ECO:0000313" key="3">
    <source>
        <dbReference type="Proteomes" id="UP000275232"/>
    </source>
</evidence>
<sequence>MNDFLFSASLLGLSVLLPVLAARIRAVRWQVKAPACLALANAIPLTLLWADDPAFLIGPSLIMKIVAHLAISLLLVTITVIFVSAQGPA</sequence>
<feature type="transmembrane region" description="Helical" evidence="1">
    <location>
        <begin position="31"/>
        <end position="49"/>
    </location>
</feature>
<organism evidence="2 3">
    <name type="scientific">Aurantiacibacter spongiae</name>
    <dbReference type="NCBI Taxonomy" id="2488860"/>
    <lineage>
        <taxon>Bacteria</taxon>
        <taxon>Pseudomonadati</taxon>
        <taxon>Pseudomonadota</taxon>
        <taxon>Alphaproteobacteria</taxon>
        <taxon>Sphingomonadales</taxon>
        <taxon>Erythrobacteraceae</taxon>
        <taxon>Aurantiacibacter</taxon>
    </lineage>
</organism>
<dbReference type="RefSeq" id="WP_123880156.1">
    <property type="nucleotide sequence ID" value="NZ_RPFZ01000001.1"/>
</dbReference>
<keyword evidence="1" id="KW-0472">Membrane</keyword>
<dbReference type="EMBL" id="RPFZ01000001">
    <property type="protein sequence ID" value="RPF71571.1"/>
    <property type="molecule type" value="Genomic_DNA"/>
</dbReference>
<comment type="caution">
    <text evidence="2">The sequence shown here is derived from an EMBL/GenBank/DDBJ whole genome shotgun (WGS) entry which is preliminary data.</text>
</comment>
<dbReference type="AlphaFoldDB" id="A0A3N5DR17"/>
<dbReference type="Proteomes" id="UP000275232">
    <property type="component" value="Unassembled WGS sequence"/>
</dbReference>
<evidence type="ECO:0000256" key="1">
    <source>
        <dbReference type="SAM" id="Phobius"/>
    </source>
</evidence>
<name>A0A3N5DR17_9SPHN</name>
<keyword evidence="1" id="KW-0812">Transmembrane</keyword>
<proteinExistence type="predicted"/>
<protein>
    <submittedName>
        <fullName evidence="2">Uncharacterized protein</fullName>
    </submittedName>
</protein>
<keyword evidence="3" id="KW-1185">Reference proteome</keyword>
<gene>
    <name evidence="2" type="ORF">EG799_08020</name>
</gene>